<sequence length="72" mass="8309">MGWHVRSFTMTTNVTLYIPENEDIRSLKHKHLYKLIPVKLSWHLFFGLGVIYYGITTVKNTAPESPQPHSAP</sequence>
<reference evidence="2 3" key="1">
    <citation type="submission" date="2015-08" db="EMBL/GenBank/DDBJ databases">
        <title>Genome sequencing of Penicillium nordicum.</title>
        <authorList>
            <person name="Nguyen H.D."/>
            <person name="Seifert K.A."/>
        </authorList>
    </citation>
    <scope>NUCLEOTIDE SEQUENCE [LARGE SCALE GENOMIC DNA]</scope>
    <source>
        <strain evidence="2 3">DAOMC 185683</strain>
    </source>
</reference>
<accession>A0A0M8NSS6</accession>
<feature type="transmembrane region" description="Helical" evidence="1">
    <location>
        <begin position="35"/>
        <end position="55"/>
    </location>
</feature>
<proteinExistence type="predicted"/>
<dbReference type="Proteomes" id="UP000037696">
    <property type="component" value="Unassembled WGS sequence"/>
</dbReference>
<keyword evidence="1" id="KW-0472">Membrane</keyword>
<keyword evidence="1" id="KW-0812">Transmembrane</keyword>
<evidence type="ECO:0000313" key="2">
    <source>
        <dbReference type="EMBL" id="KOS38008.1"/>
    </source>
</evidence>
<name>A0A0M8NSS6_9EURO</name>
<organism evidence="2 3">
    <name type="scientific">Penicillium nordicum</name>
    <dbReference type="NCBI Taxonomy" id="229535"/>
    <lineage>
        <taxon>Eukaryota</taxon>
        <taxon>Fungi</taxon>
        <taxon>Dikarya</taxon>
        <taxon>Ascomycota</taxon>
        <taxon>Pezizomycotina</taxon>
        <taxon>Eurotiomycetes</taxon>
        <taxon>Eurotiomycetidae</taxon>
        <taxon>Eurotiales</taxon>
        <taxon>Aspergillaceae</taxon>
        <taxon>Penicillium</taxon>
    </lineage>
</organism>
<evidence type="ECO:0000256" key="1">
    <source>
        <dbReference type="SAM" id="Phobius"/>
    </source>
</evidence>
<gene>
    <name evidence="2" type="ORF">ACN38_g11182</name>
</gene>
<keyword evidence="1" id="KW-1133">Transmembrane helix</keyword>
<protein>
    <submittedName>
        <fullName evidence="2">Uncharacterized protein</fullName>
    </submittedName>
</protein>
<comment type="caution">
    <text evidence="2">The sequence shown here is derived from an EMBL/GenBank/DDBJ whole genome shotgun (WGS) entry which is preliminary data.</text>
</comment>
<dbReference type="EMBL" id="LHQQ01000279">
    <property type="protein sequence ID" value="KOS38008.1"/>
    <property type="molecule type" value="Genomic_DNA"/>
</dbReference>
<evidence type="ECO:0000313" key="3">
    <source>
        <dbReference type="Proteomes" id="UP000037696"/>
    </source>
</evidence>
<dbReference type="AlphaFoldDB" id="A0A0M8NSS6"/>
<keyword evidence="3" id="KW-1185">Reference proteome</keyword>